<reference evidence="5 6" key="1">
    <citation type="submission" date="2019-05" db="EMBL/GenBank/DDBJ databases">
        <title>Mikania micrantha, genome provides insights into the molecular mechanism of rapid growth.</title>
        <authorList>
            <person name="Liu B."/>
        </authorList>
    </citation>
    <scope>NUCLEOTIDE SEQUENCE [LARGE SCALE GENOMIC DNA]</scope>
    <source>
        <strain evidence="5">NLD-2019</strain>
        <tissue evidence="5">Leaf</tissue>
    </source>
</reference>
<dbReference type="OrthoDB" id="26525at2759"/>
<dbReference type="Pfam" id="PF13499">
    <property type="entry name" value="EF-hand_7"/>
    <property type="match status" value="1"/>
</dbReference>
<evidence type="ECO:0000313" key="5">
    <source>
        <dbReference type="EMBL" id="KAD4888672.1"/>
    </source>
</evidence>
<organism evidence="5 6">
    <name type="scientific">Mikania micrantha</name>
    <name type="common">bitter vine</name>
    <dbReference type="NCBI Taxonomy" id="192012"/>
    <lineage>
        <taxon>Eukaryota</taxon>
        <taxon>Viridiplantae</taxon>
        <taxon>Streptophyta</taxon>
        <taxon>Embryophyta</taxon>
        <taxon>Tracheophyta</taxon>
        <taxon>Spermatophyta</taxon>
        <taxon>Magnoliopsida</taxon>
        <taxon>eudicotyledons</taxon>
        <taxon>Gunneridae</taxon>
        <taxon>Pentapetalae</taxon>
        <taxon>asterids</taxon>
        <taxon>campanulids</taxon>
        <taxon>Asterales</taxon>
        <taxon>Asteraceae</taxon>
        <taxon>Asteroideae</taxon>
        <taxon>Heliantheae alliance</taxon>
        <taxon>Eupatorieae</taxon>
        <taxon>Mikania</taxon>
    </lineage>
</organism>
<proteinExistence type="predicted"/>
<dbReference type="Proteomes" id="UP000326396">
    <property type="component" value="Linkage Group LG19"/>
</dbReference>
<keyword evidence="1" id="KW-0479">Metal-binding</keyword>
<evidence type="ECO:0000256" key="3">
    <source>
        <dbReference type="ARBA" id="ARBA00022837"/>
    </source>
</evidence>
<dbReference type="InterPro" id="IPR018247">
    <property type="entry name" value="EF_Hand_1_Ca_BS"/>
</dbReference>
<evidence type="ECO:0000256" key="2">
    <source>
        <dbReference type="ARBA" id="ARBA00022737"/>
    </source>
</evidence>
<gene>
    <name evidence="5" type="ORF">E3N88_20745</name>
</gene>
<sequence>MRKGWPCRRLEGVMPENQMKTIFKAFDTNEDGKVSRKELKSGLKSFGLRFAGFRAWRAMRHVDANGDGFIGEDEIEELTKYASKWGIIVTQTLVHTPNTIDYLLWDATDIDTGLQLTRAFGMKMMEVQVREK</sequence>
<evidence type="ECO:0000259" key="4">
    <source>
        <dbReference type="PROSITE" id="PS50222"/>
    </source>
</evidence>
<dbReference type="PROSITE" id="PS50222">
    <property type="entry name" value="EF_HAND_2"/>
    <property type="match status" value="2"/>
</dbReference>
<dbReference type="PANTHER" id="PTHR10891">
    <property type="entry name" value="EF-HAND CALCIUM-BINDING DOMAIN CONTAINING PROTEIN"/>
    <property type="match status" value="1"/>
</dbReference>
<feature type="domain" description="EF-hand" evidence="4">
    <location>
        <begin position="50"/>
        <end position="85"/>
    </location>
</feature>
<dbReference type="SMART" id="SM00054">
    <property type="entry name" value="EFh"/>
    <property type="match status" value="2"/>
</dbReference>
<dbReference type="InterPro" id="IPR011992">
    <property type="entry name" value="EF-hand-dom_pair"/>
</dbReference>
<dbReference type="CDD" id="cd00051">
    <property type="entry name" value="EFh"/>
    <property type="match status" value="1"/>
</dbReference>
<keyword evidence="2" id="KW-0677">Repeat</keyword>
<protein>
    <recommendedName>
        <fullName evidence="4">EF-hand domain-containing protein</fullName>
    </recommendedName>
</protein>
<dbReference type="EMBL" id="SZYD01000011">
    <property type="protein sequence ID" value="KAD4888672.1"/>
    <property type="molecule type" value="Genomic_DNA"/>
</dbReference>
<comment type="caution">
    <text evidence="5">The sequence shown here is derived from an EMBL/GenBank/DDBJ whole genome shotgun (WGS) entry which is preliminary data.</text>
</comment>
<dbReference type="InterPro" id="IPR002048">
    <property type="entry name" value="EF_hand_dom"/>
</dbReference>
<dbReference type="Gene3D" id="1.10.238.10">
    <property type="entry name" value="EF-hand"/>
    <property type="match status" value="1"/>
</dbReference>
<dbReference type="AlphaFoldDB" id="A0A5N6NHY2"/>
<dbReference type="InterPro" id="IPR039647">
    <property type="entry name" value="EF_hand_pair_protein_CML-like"/>
</dbReference>
<feature type="domain" description="EF-hand" evidence="4">
    <location>
        <begin position="14"/>
        <end position="49"/>
    </location>
</feature>
<dbReference type="PROSITE" id="PS00018">
    <property type="entry name" value="EF_HAND_1"/>
    <property type="match status" value="2"/>
</dbReference>
<dbReference type="GO" id="GO:0005509">
    <property type="term" value="F:calcium ion binding"/>
    <property type="evidence" value="ECO:0007669"/>
    <property type="project" value="InterPro"/>
</dbReference>
<accession>A0A5N6NHY2</accession>
<evidence type="ECO:0000313" key="6">
    <source>
        <dbReference type="Proteomes" id="UP000326396"/>
    </source>
</evidence>
<keyword evidence="6" id="KW-1185">Reference proteome</keyword>
<keyword evidence="3" id="KW-0106">Calcium</keyword>
<evidence type="ECO:0000256" key="1">
    <source>
        <dbReference type="ARBA" id="ARBA00022723"/>
    </source>
</evidence>
<dbReference type="SUPFAM" id="SSF47473">
    <property type="entry name" value="EF-hand"/>
    <property type="match status" value="1"/>
</dbReference>
<name>A0A5N6NHY2_9ASTR</name>